<feature type="compositionally biased region" description="Basic and acidic residues" evidence="4">
    <location>
        <begin position="190"/>
        <end position="199"/>
    </location>
</feature>
<gene>
    <name evidence="6" type="ORF">QYM36_017403</name>
</gene>
<dbReference type="EMBL" id="JAVRJZ010000021">
    <property type="protein sequence ID" value="KAK2705351.1"/>
    <property type="molecule type" value="Genomic_DNA"/>
</dbReference>
<feature type="domain" description="RRM" evidence="5">
    <location>
        <begin position="18"/>
        <end position="94"/>
    </location>
</feature>
<evidence type="ECO:0000256" key="3">
    <source>
        <dbReference type="PROSITE-ProRule" id="PRU00176"/>
    </source>
</evidence>
<dbReference type="EMBL" id="JAVRJZ010000021">
    <property type="protein sequence ID" value="KAK2705350.1"/>
    <property type="molecule type" value="Genomic_DNA"/>
</dbReference>
<dbReference type="PANTHER" id="PTHR48026:SF14">
    <property type="entry name" value="HETEROGENEOUS NUCLEAR RIBONUCLEOPROTEIN A1"/>
    <property type="match status" value="1"/>
</dbReference>
<keyword evidence="7" id="KW-1185">Reference proteome</keyword>
<dbReference type="PANTHER" id="PTHR48026">
    <property type="entry name" value="HOMOLOGOUS TO DROSOPHILA SQD (SQUID) PROTEIN"/>
    <property type="match status" value="1"/>
</dbReference>
<feature type="compositionally biased region" description="Gly residues" evidence="4">
    <location>
        <begin position="329"/>
        <end position="342"/>
    </location>
</feature>
<feature type="domain" description="RRM" evidence="5">
    <location>
        <begin position="109"/>
        <end position="186"/>
    </location>
</feature>
<name>A0AA88HHM3_ARTSF</name>
<keyword evidence="2 3" id="KW-0694">RNA-binding</keyword>
<keyword evidence="1" id="KW-0677">Repeat</keyword>
<proteinExistence type="predicted"/>
<evidence type="ECO:0000256" key="4">
    <source>
        <dbReference type="SAM" id="MobiDB-lite"/>
    </source>
</evidence>
<dbReference type="GO" id="GO:0003730">
    <property type="term" value="F:mRNA 3'-UTR binding"/>
    <property type="evidence" value="ECO:0007669"/>
    <property type="project" value="TreeGrafter"/>
</dbReference>
<feature type="compositionally biased region" description="Low complexity" evidence="4">
    <location>
        <begin position="301"/>
        <end position="328"/>
    </location>
</feature>
<dbReference type="AlphaFoldDB" id="A0AA88HHM3"/>
<evidence type="ECO:0000313" key="7">
    <source>
        <dbReference type="Proteomes" id="UP001187531"/>
    </source>
</evidence>
<accession>A0AA88HHM3</accession>
<evidence type="ECO:0000256" key="2">
    <source>
        <dbReference type="ARBA" id="ARBA00022884"/>
    </source>
</evidence>
<dbReference type="EMBL" id="JAVRJZ010000021">
    <property type="protein sequence ID" value="KAK2705348.1"/>
    <property type="molecule type" value="Genomic_DNA"/>
</dbReference>
<evidence type="ECO:0000259" key="5">
    <source>
        <dbReference type="PROSITE" id="PS50102"/>
    </source>
</evidence>
<dbReference type="InterPro" id="IPR000504">
    <property type="entry name" value="RRM_dom"/>
</dbReference>
<dbReference type="GO" id="GO:0071013">
    <property type="term" value="C:catalytic step 2 spliceosome"/>
    <property type="evidence" value="ECO:0007669"/>
    <property type="project" value="TreeGrafter"/>
</dbReference>
<reference evidence="6" key="1">
    <citation type="submission" date="2023-07" db="EMBL/GenBank/DDBJ databases">
        <title>Chromosome-level genome assembly of Artemia franciscana.</title>
        <authorList>
            <person name="Jo E."/>
        </authorList>
    </citation>
    <scope>NUCLEOTIDE SEQUENCE</scope>
    <source>
        <tissue evidence="6">Whole body</tissue>
    </source>
</reference>
<dbReference type="InterPro" id="IPR012677">
    <property type="entry name" value="Nucleotide-bd_a/b_plait_sf"/>
</dbReference>
<dbReference type="GO" id="GO:0000398">
    <property type="term" value="P:mRNA splicing, via spliceosome"/>
    <property type="evidence" value="ECO:0007669"/>
    <property type="project" value="TreeGrafter"/>
</dbReference>
<dbReference type="InterPro" id="IPR035979">
    <property type="entry name" value="RBD_domain_sf"/>
</dbReference>
<organism evidence="6 7">
    <name type="scientific">Artemia franciscana</name>
    <name type="common">Brine shrimp</name>
    <name type="synonym">Artemia sanfranciscana</name>
    <dbReference type="NCBI Taxonomy" id="6661"/>
    <lineage>
        <taxon>Eukaryota</taxon>
        <taxon>Metazoa</taxon>
        <taxon>Ecdysozoa</taxon>
        <taxon>Arthropoda</taxon>
        <taxon>Crustacea</taxon>
        <taxon>Branchiopoda</taxon>
        <taxon>Anostraca</taxon>
        <taxon>Artemiidae</taxon>
        <taxon>Artemia</taxon>
    </lineage>
</organism>
<dbReference type="Pfam" id="PF00076">
    <property type="entry name" value="RRM_1"/>
    <property type="match status" value="2"/>
</dbReference>
<dbReference type="Gene3D" id="3.30.70.330">
    <property type="match status" value="2"/>
</dbReference>
<dbReference type="FunFam" id="3.30.70.330:FF:000040">
    <property type="entry name" value="Heterogeneous nuclear ribonucleoprotein A2/B1"/>
    <property type="match status" value="1"/>
</dbReference>
<comment type="caution">
    <text evidence="6">The sequence shown here is derived from an EMBL/GenBank/DDBJ whole genome shotgun (WGS) entry which is preliminary data.</text>
</comment>
<feature type="compositionally biased region" description="Low complexity" evidence="4">
    <location>
        <begin position="277"/>
        <end position="291"/>
    </location>
</feature>
<feature type="compositionally biased region" description="Low complexity" evidence="4">
    <location>
        <begin position="254"/>
        <end position="270"/>
    </location>
</feature>
<dbReference type="Proteomes" id="UP001187531">
    <property type="component" value="Unassembled WGS sequence"/>
</dbReference>
<dbReference type="SUPFAM" id="SSF54928">
    <property type="entry name" value="RNA-binding domain, RBD"/>
    <property type="match status" value="2"/>
</dbReference>
<dbReference type="GO" id="GO:0098687">
    <property type="term" value="C:chromosomal region"/>
    <property type="evidence" value="ECO:0007669"/>
    <property type="project" value="UniProtKB-ARBA"/>
</dbReference>
<feature type="compositionally biased region" description="Low complexity" evidence="4">
    <location>
        <begin position="347"/>
        <end position="370"/>
    </location>
</feature>
<evidence type="ECO:0000256" key="1">
    <source>
        <dbReference type="ARBA" id="ARBA00022737"/>
    </source>
</evidence>
<dbReference type="EMBL" id="JAVRJZ010000021">
    <property type="protein sequence ID" value="KAK2705352.1"/>
    <property type="molecule type" value="Genomic_DNA"/>
</dbReference>
<evidence type="ECO:0000313" key="6">
    <source>
        <dbReference type="EMBL" id="KAK2705352.1"/>
    </source>
</evidence>
<feature type="compositionally biased region" description="Gly residues" evidence="4">
    <location>
        <begin position="223"/>
        <end position="253"/>
    </location>
</feature>
<protein>
    <recommendedName>
        <fullName evidence="5">RRM domain-containing protein</fullName>
    </recommendedName>
</protein>
<feature type="region of interest" description="Disordered" evidence="4">
    <location>
        <begin position="187"/>
        <end position="370"/>
    </location>
</feature>
<dbReference type="SMART" id="SM00360">
    <property type="entry name" value="RRM"/>
    <property type="match status" value="2"/>
</dbReference>
<dbReference type="CDD" id="cd12578">
    <property type="entry name" value="RRM1_hnRNPA_like"/>
    <property type="match status" value="1"/>
</dbReference>
<dbReference type="PROSITE" id="PS50102">
    <property type="entry name" value="RRM"/>
    <property type="match status" value="2"/>
</dbReference>
<dbReference type="EMBL" id="JAVRJZ010000021">
    <property type="protein sequence ID" value="KAK2705349.1"/>
    <property type="molecule type" value="Genomic_DNA"/>
</dbReference>
<sequence length="370" mass="39233">MKYERSRGGDDRESEQFRKLFIGGLDYKTTEDTLKSHFEQWGEIVDVVVMRDPKTKRSRGFGFVTYSKAAMVDAAQESRPHKVDSREVEPKRAVPRELIGKPEAGATVKKIFIGGLKEDVEDEDLRDYFGKYGTITDAAVVLDKDTKKKRGFGFVEFDDYDPVDKIILEGNHYLKNRNVDVKKALSKQEMAAHKQKQERSTTGGRGGWDGPRANEQPGWNQGSAGGGGYNQGSAGGWGGGYGGGAPAPQGGYGAAPQQQWGGQQQQWGGSYPPPTAYPTQPYGGSGYATQGGATGGGYGGAPQAAAPQGWGAQPSQPSFGSGYGQESSYGGGGPIRGAGYQGGSQRPAPYSAPSGGAGGYSSQPAGGRRY</sequence>